<sequence length="201" mass="22377">MSASSARQSHIPNYVTTSEIFVDLRKHTYANPNSIVSQPISRSPHSTVSAFLQIRIDSEELRLPVITSQPPPHFSTEAPPPPYQPVDPPRYTETNTNYDRTRDSECNQRQQQPQTPGPNTRYLEKPRSPRASFSYILGRTFRPCQSIKLGLHCHSSTETIDGNGSTPGQFSANAISKYGGPSADRRANNKVTPTCGWNHAQ</sequence>
<feature type="region of interest" description="Disordered" evidence="1">
    <location>
        <begin position="66"/>
        <end position="128"/>
    </location>
</feature>
<reference evidence="2" key="1">
    <citation type="submission" date="2013-11" db="EMBL/GenBank/DDBJ databases">
        <title>Genome sequence of the fusiform rust pathogen reveals effectors for host alternation and coevolution with pine.</title>
        <authorList>
            <consortium name="DOE Joint Genome Institute"/>
            <person name="Smith K."/>
            <person name="Pendleton A."/>
            <person name="Kubisiak T."/>
            <person name="Anderson C."/>
            <person name="Salamov A."/>
            <person name="Aerts A."/>
            <person name="Riley R."/>
            <person name="Clum A."/>
            <person name="Lindquist E."/>
            <person name="Ence D."/>
            <person name="Campbell M."/>
            <person name="Kronenberg Z."/>
            <person name="Feau N."/>
            <person name="Dhillon B."/>
            <person name="Hamelin R."/>
            <person name="Burleigh J."/>
            <person name="Smith J."/>
            <person name="Yandell M."/>
            <person name="Nelson C."/>
            <person name="Grigoriev I."/>
            <person name="Davis J."/>
        </authorList>
    </citation>
    <scope>NUCLEOTIDE SEQUENCE</scope>
    <source>
        <strain evidence="2">G11</strain>
    </source>
</reference>
<accession>A0A9P6TCI1</accession>
<organism evidence="2 3">
    <name type="scientific">Cronartium quercuum f. sp. fusiforme G11</name>
    <dbReference type="NCBI Taxonomy" id="708437"/>
    <lineage>
        <taxon>Eukaryota</taxon>
        <taxon>Fungi</taxon>
        <taxon>Dikarya</taxon>
        <taxon>Basidiomycota</taxon>
        <taxon>Pucciniomycotina</taxon>
        <taxon>Pucciniomycetes</taxon>
        <taxon>Pucciniales</taxon>
        <taxon>Coleosporiaceae</taxon>
        <taxon>Cronartium</taxon>
    </lineage>
</organism>
<proteinExistence type="predicted"/>
<protein>
    <submittedName>
        <fullName evidence="2">Uncharacterized protein</fullName>
    </submittedName>
</protein>
<dbReference type="AlphaFoldDB" id="A0A9P6TCI1"/>
<feature type="compositionally biased region" description="Polar residues" evidence="1">
    <location>
        <begin position="107"/>
        <end position="118"/>
    </location>
</feature>
<evidence type="ECO:0000313" key="2">
    <source>
        <dbReference type="EMBL" id="KAG0146695.1"/>
    </source>
</evidence>
<comment type="caution">
    <text evidence="2">The sequence shown here is derived from an EMBL/GenBank/DDBJ whole genome shotgun (WGS) entry which is preliminary data.</text>
</comment>
<dbReference type="EMBL" id="MU167257">
    <property type="protein sequence ID" value="KAG0146695.1"/>
    <property type="molecule type" value="Genomic_DNA"/>
</dbReference>
<feature type="compositionally biased region" description="Pro residues" evidence="1">
    <location>
        <begin position="69"/>
        <end position="88"/>
    </location>
</feature>
<evidence type="ECO:0000256" key="1">
    <source>
        <dbReference type="SAM" id="MobiDB-lite"/>
    </source>
</evidence>
<keyword evidence="3" id="KW-1185">Reference proteome</keyword>
<feature type="region of interest" description="Disordered" evidence="1">
    <location>
        <begin position="178"/>
        <end position="201"/>
    </location>
</feature>
<evidence type="ECO:0000313" key="3">
    <source>
        <dbReference type="Proteomes" id="UP000886653"/>
    </source>
</evidence>
<gene>
    <name evidence="2" type="ORF">CROQUDRAFT_92356</name>
</gene>
<dbReference type="Proteomes" id="UP000886653">
    <property type="component" value="Unassembled WGS sequence"/>
</dbReference>
<name>A0A9P6TCI1_9BASI</name>